<keyword evidence="2" id="KW-1185">Reference proteome</keyword>
<reference evidence="2" key="1">
    <citation type="journal article" date="2023" name="Front. Plant Sci.">
        <title>Chromosomal-level genome assembly of Melastoma candidum provides insights into trichome evolution.</title>
        <authorList>
            <person name="Zhong Y."/>
            <person name="Wu W."/>
            <person name="Sun C."/>
            <person name="Zou P."/>
            <person name="Liu Y."/>
            <person name="Dai S."/>
            <person name="Zhou R."/>
        </authorList>
    </citation>
    <scope>NUCLEOTIDE SEQUENCE [LARGE SCALE GENOMIC DNA]</scope>
</reference>
<evidence type="ECO:0000313" key="2">
    <source>
        <dbReference type="Proteomes" id="UP001057402"/>
    </source>
</evidence>
<evidence type="ECO:0000313" key="1">
    <source>
        <dbReference type="EMBL" id="KAI4368811.1"/>
    </source>
</evidence>
<dbReference type="EMBL" id="CM042884">
    <property type="protein sequence ID" value="KAI4368811.1"/>
    <property type="molecule type" value="Genomic_DNA"/>
</dbReference>
<proteinExistence type="predicted"/>
<protein>
    <submittedName>
        <fullName evidence="1">Uncharacterized protein</fullName>
    </submittedName>
</protein>
<gene>
    <name evidence="1" type="ORF">MLD38_017325</name>
</gene>
<dbReference type="Proteomes" id="UP001057402">
    <property type="component" value="Chromosome 5"/>
</dbReference>
<accession>A0ACB9QTC8</accession>
<sequence length="218" mass="23725">MMRQGAVLFLVWVLAISRFSDGYSPRDSYLIDCGSSTNTTVGGRVFVADSLASKLLSTPKNVLASISGASGSSDVPQLYQTARIFTSTSTYTFSISQGGRHWIRLHFAPFDYNGYKMSMANFGVLADGFVLLSDFSTTSKVMKEFSLNVTSDTLGVTITPSGQLICLPQCIGGCVHARYLDSGWCEPSSFRKISRSFADGYRDSLEDKYGRADCVLGQ</sequence>
<comment type="caution">
    <text evidence="1">The sequence shown here is derived from an EMBL/GenBank/DDBJ whole genome shotgun (WGS) entry which is preliminary data.</text>
</comment>
<organism evidence="1 2">
    <name type="scientific">Melastoma candidum</name>
    <dbReference type="NCBI Taxonomy" id="119954"/>
    <lineage>
        <taxon>Eukaryota</taxon>
        <taxon>Viridiplantae</taxon>
        <taxon>Streptophyta</taxon>
        <taxon>Embryophyta</taxon>
        <taxon>Tracheophyta</taxon>
        <taxon>Spermatophyta</taxon>
        <taxon>Magnoliopsida</taxon>
        <taxon>eudicotyledons</taxon>
        <taxon>Gunneridae</taxon>
        <taxon>Pentapetalae</taxon>
        <taxon>rosids</taxon>
        <taxon>malvids</taxon>
        <taxon>Myrtales</taxon>
        <taxon>Melastomataceae</taxon>
        <taxon>Melastomatoideae</taxon>
        <taxon>Melastomateae</taxon>
        <taxon>Melastoma</taxon>
    </lineage>
</organism>
<name>A0ACB9QTC8_9MYRT</name>